<reference evidence="1 2" key="1">
    <citation type="submission" date="2024-02" db="EMBL/GenBank/DDBJ databases">
        <title>Microbulbifer aestuariivivens NBRC 112533.</title>
        <authorList>
            <person name="Ichikawa N."/>
            <person name="Katano-Makiyama Y."/>
            <person name="Hidaka K."/>
        </authorList>
    </citation>
    <scope>NUCLEOTIDE SEQUENCE [LARGE SCALE GENOMIC DNA]</scope>
    <source>
        <strain evidence="1 2">NBRC 112533</strain>
    </source>
</reference>
<keyword evidence="2" id="KW-1185">Reference proteome</keyword>
<dbReference type="Proteomes" id="UP001408594">
    <property type="component" value="Unassembled WGS sequence"/>
</dbReference>
<gene>
    <name evidence="1" type="ORF">Maes01_02804</name>
</gene>
<dbReference type="PROSITE" id="PS51257">
    <property type="entry name" value="PROKAR_LIPOPROTEIN"/>
    <property type="match status" value="1"/>
</dbReference>
<organism evidence="1 2">
    <name type="scientific">Microbulbifer aestuariivivens</name>
    <dbReference type="NCBI Taxonomy" id="1908308"/>
    <lineage>
        <taxon>Bacteria</taxon>
        <taxon>Pseudomonadati</taxon>
        <taxon>Pseudomonadota</taxon>
        <taxon>Gammaproteobacteria</taxon>
        <taxon>Cellvibrionales</taxon>
        <taxon>Microbulbiferaceae</taxon>
        <taxon>Microbulbifer</taxon>
    </lineage>
</organism>
<evidence type="ECO:0000313" key="2">
    <source>
        <dbReference type="Proteomes" id="UP001408594"/>
    </source>
</evidence>
<proteinExistence type="predicted"/>
<comment type="caution">
    <text evidence="1">The sequence shown here is derived from an EMBL/GenBank/DDBJ whole genome shotgun (WGS) entry which is preliminary data.</text>
</comment>
<dbReference type="RefSeq" id="WP_345552508.1">
    <property type="nucleotide sequence ID" value="NZ_BAABRT010000039.1"/>
</dbReference>
<protein>
    <recommendedName>
        <fullName evidence="3">Lipoprotein</fullName>
    </recommendedName>
</protein>
<evidence type="ECO:0000313" key="1">
    <source>
        <dbReference type="EMBL" id="GAA5526205.1"/>
    </source>
</evidence>
<evidence type="ECO:0008006" key="3">
    <source>
        <dbReference type="Google" id="ProtNLM"/>
    </source>
</evidence>
<accession>A0ABP9WSM3</accession>
<name>A0ABP9WSM3_9GAMM</name>
<dbReference type="EMBL" id="BAABRT010000039">
    <property type="protein sequence ID" value="GAA5526205.1"/>
    <property type="molecule type" value="Genomic_DNA"/>
</dbReference>
<sequence length="179" mass="20316">MNNYYLRLFFIVMAVFSASCTGQNIKYNIGEYRSIIGLSKSDLVNVYGESSVLDVEFSLHDPETTENGLKLLLGDAFLFLRTSRGQVSRVLFRSSEFKTKTGVHVGLSFCDVSAKYTDAKFFFEYSNGGNLSLVEESERIKFTFFTDELPFEEYILAGIPDKNSSTLCRANLNYIELFD</sequence>